<feature type="transmembrane region" description="Helical" evidence="1">
    <location>
        <begin position="122"/>
        <end position="140"/>
    </location>
</feature>
<dbReference type="AlphaFoldDB" id="A0A0V0R0L0"/>
<feature type="transmembrane region" description="Helical" evidence="1">
    <location>
        <begin position="12"/>
        <end position="31"/>
    </location>
</feature>
<keyword evidence="1" id="KW-0472">Membrane</keyword>
<dbReference type="OrthoDB" id="303889at2759"/>
<organism evidence="2 3">
    <name type="scientific">Pseudocohnilembus persalinus</name>
    <name type="common">Ciliate</name>
    <dbReference type="NCBI Taxonomy" id="266149"/>
    <lineage>
        <taxon>Eukaryota</taxon>
        <taxon>Sar</taxon>
        <taxon>Alveolata</taxon>
        <taxon>Ciliophora</taxon>
        <taxon>Intramacronucleata</taxon>
        <taxon>Oligohymenophorea</taxon>
        <taxon>Scuticociliatia</taxon>
        <taxon>Philasterida</taxon>
        <taxon>Pseudocohnilembidae</taxon>
        <taxon>Pseudocohnilembus</taxon>
    </lineage>
</organism>
<dbReference type="Proteomes" id="UP000054937">
    <property type="component" value="Unassembled WGS sequence"/>
</dbReference>
<name>A0A0V0R0L0_PSEPJ</name>
<accession>A0A0V0R0L0</accession>
<dbReference type="InParanoid" id="A0A0V0R0L0"/>
<keyword evidence="1" id="KW-0812">Transmembrane</keyword>
<evidence type="ECO:0000256" key="1">
    <source>
        <dbReference type="SAM" id="Phobius"/>
    </source>
</evidence>
<feature type="transmembrane region" description="Helical" evidence="1">
    <location>
        <begin position="51"/>
        <end position="69"/>
    </location>
</feature>
<reference evidence="2 3" key="1">
    <citation type="journal article" date="2015" name="Sci. Rep.">
        <title>Genome of the facultative scuticociliatosis pathogen Pseudocohnilembus persalinus provides insight into its virulence through horizontal gene transfer.</title>
        <authorList>
            <person name="Xiong J."/>
            <person name="Wang G."/>
            <person name="Cheng J."/>
            <person name="Tian M."/>
            <person name="Pan X."/>
            <person name="Warren A."/>
            <person name="Jiang C."/>
            <person name="Yuan D."/>
            <person name="Miao W."/>
        </authorList>
    </citation>
    <scope>NUCLEOTIDE SEQUENCE [LARGE SCALE GENOMIC DNA]</scope>
    <source>
        <strain evidence="2">36N120E</strain>
    </source>
</reference>
<evidence type="ECO:0000313" key="3">
    <source>
        <dbReference type="Proteomes" id="UP000054937"/>
    </source>
</evidence>
<sequence length="158" mass="18721">MSFFSVINIAKYVFRAMHIIPMVFIGGKLFIQNVFPQVLNVKFDQNLENLQDYAALIMTVGGFVNIFLLQTSKKMGKQYKNQALLWKINIYLKFATMIFYSNTLLSFVLPNLAQNPEKLVKARFHIFNMWLLIAPFLRFWREHYTQENNKQREKVKSN</sequence>
<evidence type="ECO:0000313" key="2">
    <source>
        <dbReference type="EMBL" id="KRX08073.1"/>
    </source>
</evidence>
<protein>
    <submittedName>
        <fullName evidence="2">Uncharacterized protein</fullName>
    </submittedName>
</protein>
<keyword evidence="3" id="KW-1185">Reference proteome</keyword>
<dbReference type="OMA" id="YLWPDQG"/>
<feature type="transmembrane region" description="Helical" evidence="1">
    <location>
        <begin position="90"/>
        <end position="110"/>
    </location>
</feature>
<gene>
    <name evidence="2" type="ORF">PPERSA_10435</name>
</gene>
<proteinExistence type="predicted"/>
<dbReference type="EMBL" id="LDAU01000074">
    <property type="protein sequence ID" value="KRX08073.1"/>
    <property type="molecule type" value="Genomic_DNA"/>
</dbReference>
<comment type="caution">
    <text evidence="2">The sequence shown here is derived from an EMBL/GenBank/DDBJ whole genome shotgun (WGS) entry which is preliminary data.</text>
</comment>
<keyword evidence="1" id="KW-1133">Transmembrane helix</keyword>